<protein>
    <submittedName>
        <fullName evidence="1">Uncharacterized protein</fullName>
    </submittedName>
</protein>
<comment type="caution">
    <text evidence="1">The sequence shown here is derived from an EMBL/GenBank/DDBJ whole genome shotgun (WGS) entry which is preliminary data.</text>
</comment>
<evidence type="ECO:0000313" key="2">
    <source>
        <dbReference type="Proteomes" id="UP000596742"/>
    </source>
</evidence>
<name>A0A8B6EAK0_MYTGA</name>
<dbReference type="Gene3D" id="2.120.10.30">
    <property type="entry name" value="TolB, C-terminal domain"/>
    <property type="match status" value="1"/>
</dbReference>
<dbReference type="InterPro" id="IPR011042">
    <property type="entry name" value="6-blade_b-propeller_TolB-like"/>
</dbReference>
<gene>
    <name evidence="1" type="ORF">MGAL_10B054931</name>
</gene>
<sequence>MGCCKSKVTTAATIKKPPIDNAPLIQSLSLNYKFDTQPDAGVWTTGLAVTEKNQIVLCFRNQFKLLIFDAEGEYIKSCKTANRPFNVAVVPNSSQLLVTLPGNKSLQYVDTINWTAGNELKTRGYRREQFKNDQGAGKLRSLFMQGAEVFTHTSPFLVSPAGIAVANRHVYVAGFGSFALHKLELKKGDIMNSVALKKENGIKKPKALCFNRHLTRLYIANDGGKSIIIYNTRPGVYDPEQDATHR</sequence>
<dbReference type="OrthoDB" id="10317259at2759"/>
<proteinExistence type="predicted"/>
<dbReference type="AlphaFoldDB" id="A0A8B6EAK0"/>
<accession>A0A8B6EAK0</accession>
<reference evidence="1" key="1">
    <citation type="submission" date="2018-11" db="EMBL/GenBank/DDBJ databases">
        <authorList>
            <person name="Alioto T."/>
            <person name="Alioto T."/>
        </authorList>
    </citation>
    <scope>NUCLEOTIDE SEQUENCE</scope>
</reference>
<keyword evidence="2" id="KW-1185">Reference proteome</keyword>
<dbReference type="SUPFAM" id="SSF63825">
    <property type="entry name" value="YWTD domain"/>
    <property type="match status" value="1"/>
</dbReference>
<dbReference type="EMBL" id="UYJE01004816">
    <property type="protein sequence ID" value="VDI31700.1"/>
    <property type="molecule type" value="Genomic_DNA"/>
</dbReference>
<evidence type="ECO:0000313" key="1">
    <source>
        <dbReference type="EMBL" id="VDI31700.1"/>
    </source>
</evidence>
<dbReference type="Proteomes" id="UP000596742">
    <property type="component" value="Unassembled WGS sequence"/>
</dbReference>
<organism evidence="1 2">
    <name type="scientific">Mytilus galloprovincialis</name>
    <name type="common">Mediterranean mussel</name>
    <dbReference type="NCBI Taxonomy" id="29158"/>
    <lineage>
        <taxon>Eukaryota</taxon>
        <taxon>Metazoa</taxon>
        <taxon>Spiralia</taxon>
        <taxon>Lophotrochozoa</taxon>
        <taxon>Mollusca</taxon>
        <taxon>Bivalvia</taxon>
        <taxon>Autobranchia</taxon>
        <taxon>Pteriomorphia</taxon>
        <taxon>Mytilida</taxon>
        <taxon>Mytiloidea</taxon>
        <taxon>Mytilidae</taxon>
        <taxon>Mytilinae</taxon>
        <taxon>Mytilus</taxon>
    </lineage>
</organism>